<keyword evidence="2" id="KW-1185">Reference proteome</keyword>
<dbReference type="AlphaFoldDB" id="A0AA40DZ77"/>
<organism evidence="1 2">
    <name type="scientific">Lasiosphaeris hirsuta</name>
    <dbReference type="NCBI Taxonomy" id="260670"/>
    <lineage>
        <taxon>Eukaryota</taxon>
        <taxon>Fungi</taxon>
        <taxon>Dikarya</taxon>
        <taxon>Ascomycota</taxon>
        <taxon>Pezizomycotina</taxon>
        <taxon>Sordariomycetes</taxon>
        <taxon>Sordariomycetidae</taxon>
        <taxon>Sordariales</taxon>
        <taxon>Lasiosphaeriaceae</taxon>
        <taxon>Lasiosphaeris</taxon>
    </lineage>
</organism>
<proteinExistence type="predicted"/>
<accession>A0AA40DZ77</accession>
<comment type="caution">
    <text evidence="1">The sequence shown here is derived from an EMBL/GenBank/DDBJ whole genome shotgun (WGS) entry which is preliminary data.</text>
</comment>
<sequence length="302" mass="35227">MAATAEDDELDWLPSTSWMKEKDHLHLLYLDKKMEDKGLDFARREEVKEKALELMCRRLLALKAHPSIVSSRFLHLQSWIIILRQQFGEGPPQSWNDDLHAEIALVKAKKMQEVGLEYRDYYETSPGERDALQTYKRPEYCMPLDVRDQMWRRLGAGLWQGYDGLKPFEVRCVDLSLWLTNCYGQDGAILKRALEYAAVRYQSTFWFDYSFAKISVGSVSEGQPHPQCNMAWLWMDIAEWICSSEDYDIATGMEIVAHHAKAEPFFDRIQRVQRLQRRLAGAQCLPVLFATRDMENTRSAYV</sequence>
<name>A0AA40DZ77_9PEZI</name>
<gene>
    <name evidence="1" type="ORF">B0H67DRAFT_642505</name>
</gene>
<dbReference type="EMBL" id="JAUKUA010000003">
    <property type="protein sequence ID" value="KAK0719122.1"/>
    <property type="molecule type" value="Genomic_DNA"/>
</dbReference>
<evidence type="ECO:0000313" key="2">
    <source>
        <dbReference type="Proteomes" id="UP001172102"/>
    </source>
</evidence>
<dbReference type="Proteomes" id="UP001172102">
    <property type="component" value="Unassembled WGS sequence"/>
</dbReference>
<evidence type="ECO:0000313" key="1">
    <source>
        <dbReference type="EMBL" id="KAK0719122.1"/>
    </source>
</evidence>
<protein>
    <submittedName>
        <fullName evidence="1">Uncharacterized protein</fullName>
    </submittedName>
</protein>
<reference evidence="1" key="1">
    <citation type="submission" date="2023-06" db="EMBL/GenBank/DDBJ databases">
        <title>Genome-scale phylogeny and comparative genomics of the fungal order Sordariales.</title>
        <authorList>
            <consortium name="Lawrence Berkeley National Laboratory"/>
            <person name="Hensen N."/>
            <person name="Bonometti L."/>
            <person name="Westerberg I."/>
            <person name="Brannstrom I.O."/>
            <person name="Guillou S."/>
            <person name="Cros-Aarteil S."/>
            <person name="Calhoun S."/>
            <person name="Haridas S."/>
            <person name="Kuo A."/>
            <person name="Mondo S."/>
            <person name="Pangilinan J."/>
            <person name="Riley R."/>
            <person name="Labutti K."/>
            <person name="Andreopoulos B."/>
            <person name="Lipzen A."/>
            <person name="Chen C."/>
            <person name="Yanf M."/>
            <person name="Daum C."/>
            <person name="Ng V."/>
            <person name="Clum A."/>
            <person name="Steindorff A."/>
            <person name="Ohm R."/>
            <person name="Martin F."/>
            <person name="Silar P."/>
            <person name="Natvig D."/>
            <person name="Lalanne C."/>
            <person name="Gautier V."/>
            <person name="Ament-Velasquez S.L."/>
            <person name="Kruys A."/>
            <person name="Hutchinson M.I."/>
            <person name="Powell A.J."/>
            <person name="Barry K."/>
            <person name="Miller A.N."/>
            <person name="Grigoriev I.V."/>
            <person name="Debuchy R."/>
            <person name="Gladieux P."/>
            <person name="Thoren M.H."/>
            <person name="Johannesson H."/>
        </authorList>
    </citation>
    <scope>NUCLEOTIDE SEQUENCE</scope>
    <source>
        <strain evidence="1">SMH4607-1</strain>
    </source>
</reference>